<organism evidence="2 3">
    <name type="scientific">Stephania cephalantha</name>
    <dbReference type="NCBI Taxonomy" id="152367"/>
    <lineage>
        <taxon>Eukaryota</taxon>
        <taxon>Viridiplantae</taxon>
        <taxon>Streptophyta</taxon>
        <taxon>Embryophyta</taxon>
        <taxon>Tracheophyta</taxon>
        <taxon>Spermatophyta</taxon>
        <taxon>Magnoliopsida</taxon>
        <taxon>Ranunculales</taxon>
        <taxon>Menispermaceae</taxon>
        <taxon>Menispermoideae</taxon>
        <taxon>Cissampelideae</taxon>
        <taxon>Stephania</taxon>
    </lineage>
</organism>
<dbReference type="EMBL" id="JBBNAG010000003">
    <property type="protein sequence ID" value="KAK9148329.1"/>
    <property type="molecule type" value="Genomic_DNA"/>
</dbReference>
<feature type="region of interest" description="Disordered" evidence="1">
    <location>
        <begin position="15"/>
        <end position="38"/>
    </location>
</feature>
<accession>A0AAP0PMW0</accession>
<gene>
    <name evidence="2" type="ORF">Scep_007086</name>
</gene>
<sequence>MRWRWRRDWWEEAVRGGGGHNSGGVGRNTGSRGGRGRRLIRGDDDRWWSEPTGKGDVVVELAVIEA</sequence>
<comment type="caution">
    <text evidence="2">The sequence shown here is derived from an EMBL/GenBank/DDBJ whole genome shotgun (WGS) entry which is preliminary data.</text>
</comment>
<evidence type="ECO:0000256" key="1">
    <source>
        <dbReference type="SAM" id="MobiDB-lite"/>
    </source>
</evidence>
<dbReference type="Proteomes" id="UP001419268">
    <property type="component" value="Unassembled WGS sequence"/>
</dbReference>
<evidence type="ECO:0000313" key="3">
    <source>
        <dbReference type="Proteomes" id="UP001419268"/>
    </source>
</evidence>
<name>A0AAP0PMW0_9MAGN</name>
<feature type="compositionally biased region" description="Gly residues" evidence="1">
    <location>
        <begin position="15"/>
        <end position="33"/>
    </location>
</feature>
<dbReference type="AlphaFoldDB" id="A0AAP0PMW0"/>
<keyword evidence="3" id="KW-1185">Reference proteome</keyword>
<proteinExistence type="predicted"/>
<protein>
    <submittedName>
        <fullName evidence="2">Uncharacterized protein</fullName>
    </submittedName>
</protein>
<reference evidence="2 3" key="1">
    <citation type="submission" date="2024-01" db="EMBL/GenBank/DDBJ databases">
        <title>Genome assemblies of Stephania.</title>
        <authorList>
            <person name="Yang L."/>
        </authorList>
    </citation>
    <scope>NUCLEOTIDE SEQUENCE [LARGE SCALE GENOMIC DNA]</scope>
    <source>
        <strain evidence="2">JXDWG</strain>
        <tissue evidence="2">Leaf</tissue>
    </source>
</reference>
<evidence type="ECO:0000313" key="2">
    <source>
        <dbReference type="EMBL" id="KAK9148329.1"/>
    </source>
</evidence>